<evidence type="ECO:0000256" key="8">
    <source>
        <dbReference type="ARBA" id="ARBA00023170"/>
    </source>
</evidence>
<evidence type="ECO:0000313" key="14">
    <source>
        <dbReference type="Proteomes" id="UP000198432"/>
    </source>
</evidence>
<keyword evidence="3" id="KW-1134">Transmembrane beta strand</keyword>
<evidence type="ECO:0000256" key="10">
    <source>
        <dbReference type="RuleBase" id="RU003357"/>
    </source>
</evidence>
<evidence type="ECO:0000259" key="11">
    <source>
        <dbReference type="Pfam" id="PF00593"/>
    </source>
</evidence>
<dbReference type="Pfam" id="PF00593">
    <property type="entry name" value="TonB_dep_Rec_b-barrel"/>
    <property type="match status" value="1"/>
</dbReference>
<dbReference type="Pfam" id="PF13715">
    <property type="entry name" value="CarbopepD_reg_2"/>
    <property type="match status" value="1"/>
</dbReference>
<comment type="similarity">
    <text evidence="10">Belongs to the TonB-dependent receptor family.</text>
</comment>
<dbReference type="EMBL" id="FZOQ01000002">
    <property type="protein sequence ID" value="SNS11038.1"/>
    <property type="molecule type" value="Genomic_DNA"/>
</dbReference>
<dbReference type="PANTHER" id="PTHR30069">
    <property type="entry name" value="TONB-DEPENDENT OUTER MEMBRANE RECEPTOR"/>
    <property type="match status" value="1"/>
</dbReference>
<dbReference type="SUPFAM" id="SSF49464">
    <property type="entry name" value="Carboxypeptidase regulatory domain-like"/>
    <property type="match status" value="1"/>
</dbReference>
<evidence type="ECO:0000256" key="6">
    <source>
        <dbReference type="ARBA" id="ARBA00023077"/>
    </source>
</evidence>
<dbReference type="Gene3D" id="2.170.130.10">
    <property type="entry name" value="TonB-dependent receptor, plug domain"/>
    <property type="match status" value="1"/>
</dbReference>
<evidence type="ECO:0000256" key="2">
    <source>
        <dbReference type="ARBA" id="ARBA00022448"/>
    </source>
</evidence>
<dbReference type="InterPro" id="IPR012910">
    <property type="entry name" value="Plug_dom"/>
</dbReference>
<evidence type="ECO:0000256" key="7">
    <source>
        <dbReference type="ARBA" id="ARBA00023136"/>
    </source>
</evidence>
<evidence type="ECO:0000256" key="4">
    <source>
        <dbReference type="ARBA" id="ARBA00022692"/>
    </source>
</evidence>
<evidence type="ECO:0000259" key="12">
    <source>
        <dbReference type="Pfam" id="PF07715"/>
    </source>
</evidence>
<dbReference type="InterPro" id="IPR039426">
    <property type="entry name" value="TonB-dep_rcpt-like"/>
</dbReference>
<dbReference type="GO" id="GO:0009279">
    <property type="term" value="C:cell outer membrane"/>
    <property type="evidence" value="ECO:0007669"/>
    <property type="project" value="UniProtKB-SubCell"/>
</dbReference>
<dbReference type="GO" id="GO:0015344">
    <property type="term" value="F:siderophore uptake transmembrane transporter activity"/>
    <property type="evidence" value="ECO:0007669"/>
    <property type="project" value="TreeGrafter"/>
</dbReference>
<keyword evidence="7 10" id="KW-0472">Membrane</keyword>
<name>A0A239BUE3_9BACT</name>
<protein>
    <submittedName>
        <fullName evidence="13">Outer membrane receptor for ferrienterochelin and colicins</fullName>
    </submittedName>
</protein>
<keyword evidence="5" id="KW-0732">Signal</keyword>
<evidence type="ECO:0000313" key="13">
    <source>
        <dbReference type="EMBL" id="SNS11038.1"/>
    </source>
</evidence>
<dbReference type="PANTHER" id="PTHR30069:SF29">
    <property type="entry name" value="HEMOGLOBIN AND HEMOGLOBIN-HAPTOGLOBIN-BINDING PROTEIN 1-RELATED"/>
    <property type="match status" value="1"/>
</dbReference>
<proteinExistence type="inferred from homology"/>
<comment type="subcellular location">
    <subcellularLocation>
        <location evidence="1">Cell outer membrane</location>
        <topology evidence="1">Multi-pass membrane protein</topology>
    </subcellularLocation>
</comment>
<dbReference type="GO" id="GO:0044718">
    <property type="term" value="P:siderophore transmembrane transport"/>
    <property type="evidence" value="ECO:0007669"/>
    <property type="project" value="TreeGrafter"/>
</dbReference>
<evidence type="ECO:0000256" key="1">
    <source>
        <dbReference type="ARBA" id="ARBA00004571"/>
    </source>
</evidence>
<dbReference type="AlphaFoldDB" id="A0A239BUE3"/>
<dbReference type="InterPro" id="IPR000531">
    <property type="entry name" value="Beta-barrel_TonB"/>
</dbReference>
<dbReference type="Pfam" id="PF07715">
    <property type="entry name" value="Plug"/>
    <property type="match status" value="1"/>
</dbReference>
<keyword evidence="2" id="KW-0813">Transport</keyword>
<dbReference type="OrthoDB" id="9758870at2"/>
<keyword evidence="6 10" id="KW-0798">TonB box</keyword>
<dbReference type="SUPFAM" id="SSF56935">
    <property type="entry name" value="Porins"/>
    <property type="match status" value="1"/>
</dbReference>
<evidence type="ECO:0000256" key="5">
    <source>
        <dbReference type="ARBA" id="ARBA00022729"/>
    </source>
</evidence>
<feature type="domain" description="TonB-dependent receptor plug" evidence="12">
    <location>
        <begin position="149"/>
        <end position="224"/>
    </location>
</feature>
<organism evidence="13 14">
    <name type="scientific">Pontibacter ummariensis</name>
    <dbReference type="NCBI Taxonomy" id="1610492"/>
    <lineage>
        <taxon>Bacteria</taxon>
        <taxon>Pseudomonadati</taxon>
        <taxon>Bacteroidota</taxon>
        <taxon>Cytophagia</taxon>
        <taxon>Cytophagales</taxon>
        <taxon>Hymenobacteraceae</taxon>
        <taxon>Pontibacter</taxon>
    </lineage>
</organism>
<feature type="domain" description="TonB-dependent receptor-like beta-barrel" evidence="11">
    <location>
        <begin position="294"/>
        <end position="745"/>
    </location>
</feature>
<evidence type="ECO:0000256" key="3">
    <source>
        <dbReference type="ARBA" id="ARBA00022452"/>
    </source>
</evidence>
<keyword evidence="9" id="KW-0998">Cell outer membrane</keyword>
<reference evidence="14" key="1">
    <citation type="submission" date="2017-06" db="EMBL/GenBank/DDBJ databases">
        <authorList>
            <person name="Varghese N."/>
            <person name="Submissions S."/>
        </authorList>
    </citation>
    <scope>NUCLEOTIDE SEQUENCE [LARGE SCALE GENOMIC DNA]</scope>
    <source>
        <strain evidence="14">NKM1</strain>
    </source>
</reference>
<accession>A0A239BUE3</accession>
<dbReference type="Proteomes" id="UP000198432">
    <property type="component" value="Unassembled WGS sequence"/>
</dbReference>
<dbReference type="Gene3D" id="2.40.170.20">
    <property type="entry name" value="TonB-dependent receptor, beta-barrel domain"/>
    <property type="match status" value="1"/>
</dbReference>
<dbReference type="InterPro" id="IPR037066">
    <property type="entry name" value="Plug_dom_sf"/>
</dbReference>
<dbReference type="Gene3D" id="2.60.40.1120">
    <property type="entry name" value="Carboxypeptidase-like, regulatory domain"/>
    <property type="match status" value="1"/>
</dbReference>
<keyword evidence="14" id="KW-1185">Reference proteome</keyword>
<sequence>MRYFLFIFLLLQVLALVCPSVYAQSLYTLSGQVRDALTGDALVGASLYLKEKPGIGAITGPQGAFNLSAPAGSYTLVSQYIGYDALEQPLELSSNKTLTIQLSPTAYGVQEVEVTAKRTPLLTETAALGQLELPLETIKSLPVLFGEVDILKTVQLLPGVQSGGEGNTGFYVRGGGADQNLVLLDRATIYNPGHLFNFFSVFNSDALEHTTLLKGSVPARYGGRLSSVLDIGMKEGSLEDFRAEGGIGLISSRLTVQGPIVPEKASFLLSGRRTYIDVLANPFLKNTEQGGVPYHFYDLNGKVAYTLSGNDRLYLSGYYGKDVGNLKLSDGRFSSDFFWGNASATARWNHRFTDKLFMDVSGILSQYNFQFSWDYGGYEAILQTGIRDYSLYADFDYTPNVRHHLQYGVQHTYHILRPRTGEAEGQEGESFATDRVRTKYAHETALYLSDDWHVTDKLLVNVGLRSSHFRQVGPFSLYRFNESQTVVDSTLYSSGENVKSYHVLEPRASLRYELSKQASIKAGFTRSAQYLHLVSNAYTTLPLDVWVPSSALVEPQKATQFALGYFKSIKKNQYEGSMEIYYKDLENQLEYREGFAPGPSNRDLEYEFVKGHGESYGAELFLRKNYGALQGWIGYTLSYTTRQFPDLNQGRVFPARFDRRHDLSLVASYKWNDRWTFGGTFVYGTGQATTMPERRYYIEGTVNYQYGDRNSFRMEPTHRLDLSATLKGKAWKDVTSSWTFSVYNVYGRSNPLLYYIDNEGDAFSRGISLQAKKVSLIPFPLPSVTWNFTWK</sequence>
<dbReference type="InterPro" id="IPR036942">
    <property type="entry name" value="Beta-barrel_TonB_sf"/>
</dbReference>
<keyword evidence="8 13" id="KW-0675">Receptor</keyword>
<dbReference type="InterPro" id="IPR008969">
    <property type="entry name" value="CarboxyPept-like_regulatory"/>
</dbReference>
<keyword evidence="4" id="KW-0812">Transmembrane</keyword>
<gene>
    <name evidence="13" type="ORF">SAMN06296052_102153</name>
</gene>
<dbReference type="RefSeq" id="WP_089317636.1">
    <property type="nucleotide sequence ID" value="NZ_FZOQ01000002.1"/>
</dbReference>
<evidence type="ECO:0000256" key="9">
    <source>
        <dbReference type="ARBA" id="ARBA00023237"/>
    </source>
</evidence>